<dbReference type="EMBL" id="JAIZAY010000004">
    <property type="protein sequence ID" value="KAJ8042603.1"/>
    <property type="molecule type" value="Genomic_DNA"/>
</dbReference>
<proteinExistence type="predicted"/>
<gene>
    <name evidence="2" type="ORF">HOLleu_09395</name>
</gene>
<keyword evidence="1" id="KW-0732">Signal</keyword>
<organism evidence="2 3">
    <name type="scientific">Holothuria leucospilota</name>
    <name type="common">Black long sea cucumber</name>
    <name type="synonym">Mertensiothuria leucospilota</name>
    <dbReference type="NCBI Taxonomy" id="206669"/>
    <lineage>
        <taxon>Eukaryota</taxon>
        <taxon>Metazoa</taxon>
        <taxon>Echinodermata</taxon>
        <taxon>Eleutherozoa</taxon>
        <taxon>Echinozoa</taxon>
        <taxon>Holothuroidea</taxon>
        <taxon>Aspidochirotacea</taxon>
        <taxon>Aspidochirotida</taxon>
        <taxon>Holothuriidae</taxon>
        <taxon>Holothuria</taxon>
    </lineage>
</organism>
<accession>A0A9Q1CBF7</accession>
<evidence type="ECO:0000313" key="3">
    <source>
        <dbReference type="Proteomes" id="UP001152320"/>
    </source>
</evidence>
<protein>
    <submittedName>
        <fullName evidence="2">Uncharacterized protein</fullName>
    </submittedName>
</protein>
<keyword evidence="3" id="KW-1185">Reference proteome</keyword>
<sequence length="94" mass="10978">MNLSFSLLTLAVAVSVFLAEEGESYYIGKHAMTDLTDRRDADTGPTKRFFEKLLSVRQRRSELKTSPYKSVERGYDDVMHITERRKSKYNKYFS</sequence>
<feature type="chain" id="PRO_5040165952" evidence="1">
    <location>
        <begin position="25"/>
        <end position="94"/>
    </location>
</feature>
<reference evidence="2" key="1">
    <citation type="submission" date="2021-10" db="EMBL/GenBank/DDBJ databases">
        <title>Tropical sea cucumber genome reveals ecological adaptation and Cuvierian tubules defense mechanism.</title>
        <authorList>
            <person name="Chen T."/>
        </authorList>
    </citation>
    <scope>NUCLEOTIDE SEQUENCE</scope>
    <source>
        <strain evidence="2">Nanhai2018</strain>
        <tissue evidence="2">Muscle</tissue>
    </source>
</reference>
<dbReference type="Proteomes" id="UP001152320">
    <property type="component" value="Chromosome 4"/>
</dbReference>
<evidence type="ECO:0000256" key="1">
    <source>
        <dbReference type="SAM" id="SignalP"/>
    </source>
</evidence>
<evidence type="ECO:0000313" key="2">
    <source>
        <dbReference type="EMBL" id="KAJ8042603.1"/>
    </source>
</evidence>
<dbReference type="AlphaFoldDB" id="A0A9Q1CBF7"/>
<comment type="caution">
    <text evidence="2">The sequence shown here is derived from an EMBL/GenBank/DDBJ whole genome shotgun (WGS) entry which is preliminary data.</text>
</comment>
<feature type="signal peptide" evidence="1">
    <location>
        <begin position="1"/>
        <end position="24"/>
    </location>
</feature>
<name>A0A9Q1CBF7_HOLLE</name>